<feature type="transmembrane region" description="Helical" evidence="1">
    <location>
        <begin position="64"/>
        <end position="85"/>
    </location>
</feature>
<dbReference type="PANTHER" id="PTHR36081:SF1">
    <property type="entry name" value="CELL WALL INTEGRITY_STRESS RESPONSE COMPONENT"/>
    <property type="match status" value="1"/>
</dbReference>
<evidence type="ECO:0000313" key="3">
    <source>
        <dbReference type="Proteomes" id="UP001085076"/>
    </source>
</evidence>
<keyword evidence="1" id="KW-1133">Transmembrane helix</keyword>
<feature type="transmembrane region" description="Helical" evidence="1">
    <location>
        <begin position="92"/>
        <end position="114"/>
    </location>
</feature>
<dbReference type="OrthoDB" id="539659at2759"/>
<reference evidence="2" key="1">
    <citation type="submission" date="2021-03" db="EMBL/GenBank/DDBJ databases">
        <authorList>
            <person name="Li Z."/>
            <person name="Yang C."/>
        </authorList>
    </citation>
    <scope>NUCLEOTIDE SEQUENCE</scope>
    <source>
        <strain evidence="2">Dzin_1.0</strain>
        <tissue evidence="2">Leaf</tissue>
    </source>
</reference>
<dbReference type="AlphaFoldDB" id="A0A9D5HB44"/>
<accession>A0A9D5HB44</accession>
<dbReference type="PANTHER" id="PTHR36081">
    <property type="entry name" value="CELL WALL INTEGRITY/STRESS RESPONSE COMPONENT"/>
    <property type="match status" value="1"/>
</dbReference>
<evidence type="ECO:0000256" key="1">
    <source>
        <dbReference type="SAM" id="Phobius"/>
    </source>
</evidence>
<dbReference type="EMBL" id="JAGGNH010000006">
    <property type="protein sequence ID" value="KAJ0969872.1"/>
    <property type="molecule type" value="Genomic_DNA"/>
</dbReference>
<keyword evidence="1" id="KW-0472">Membrane</keyword>
<evidence type="ECO:0000313" key="2">
    <source>
        <dbReference type="EMBL" id="KAJ0969872.1"/>
    </source>
</evidence>
<protein>
    <recommendedName>
        <fullName evidence="4">Universal stress protein</fullName>
    </recommendedName>
</protein>
<comment type="caution">
    <text evidence="2">The sequence shown here is derived from an EMBL/GenBank/DDBJ whole genome shotgun (WGS) entry which is preliminary data.</text>
</comment>
<sequence length="422" mass="46201">MPMAQGAPEASLSRKQSFKRITGRKHVRGNWKFVSIAMGYCSDAWNGFSWGAFRELGAFTRLSIASGIMMCLEMWFCTILIMLVRQLPNPKIAAAAMSICINLLGWEMMVFFGFNAAISYCCVIVHELYAGQQEEVVIGEDGTKELIGDYVDSDSEIFVDESESYIHSTATIHHQNVSPSPFRAFVSALLEAVRSASSEKRGGVTFSASHQRFSQAAMAFAQCSIRVPLSSPRAPLADRPISPLGFNRLSFSLPSSKRRGSMLTSAFRRTLYRATAEIHESGGSSAADAFANVKHLLLPVTDQNPYLSEGTRQAAATTTALAKKYGADITVVVIDDKPKESIPEHDTLLSSIRWHLSEGGFQEFGLMERLGDGKKPTTIIGEVADDLNLDLVVLSMEAIHSKHVDANLLAEFIPCPVLLLPL</sequence>
<keyword evidence="3" id="KW-1185">Reference proteome</keyword>
<organism evidence="2 3">
    <name type="scientific">Dioscorea zingiberensis</name>
    <dbReference type="NCBI Taxonomy" id="325984"/>
    <lineage>
        <taxon>Eukaryota</taxon>
        <taxon>Viridiplantae</taxon>
        <taxon>Streptophyta</taxon>
        <taxon>Embryophyta</taxon>
        <taxon>Tracheophyta</taxon>
        <taxon>Spermatophyta</taxon>
        <taxon>Magnoliopsida</taxon>
        <taxon>Liliopsida</taxon>
        <taxon>Dioscoreales</taxon>
        <taxon>Dioscoreaceae</taxon>
        <taxon>Dioscorea</taxon>
    </lineage>
</organism>
<gene>
    <name evidence="2" type="ORF">J5N97_022749</name>
</gene>
<reference evidence="2" key="2">
    <citation type="journal article" date="2022" name="Hortic Res">
        <title>The genome of Dioscorea zingiberensis sheds light on the biosynthesis, origin and evolution of the medicinally important diosgenin saponins.</title>
        <authorList>
            <person name="Li Y."/>
            <person name="Tan C."/>
            <person name="Li Z."/>
            <person name="Guo J."/>
            <person name="Li S."/>
            <person name="Chen X."/>
            <person name="Wang C."/>
            <person name="Dai X."/>
            <person name="Yang H."/>
            <person name="Song W."/>
            <person name="Hou L."/>
            <person name="Xu J."/>
            <person name="Tong Z."/>
            <person name="Xu A."/>
            <person name="Yuan X."/>
            <person name="Wang W."/>
            <person name="Yang Q."/>
            <person name="Chen L."/>
            <person name="Sun Z."/>
            <person name="Wang K."/>
            <person name="Pan B."/>
            <person name="Chen J."/>
            <person name="Bao Y."/>
            <person name="Liu F."/>
            <person name="Qi X."/>
            <person name="Gang D.R."/>
            <person name="Wen J."/>
            <person name="Li J."/>
        </authorList>
    </citation>
    <scope>NUCLEOTIDE SEQUENCE</scope>
    <source>
        <strain evidence="2">Dzin_1.0</strain>
    </source>
</reference>
<evidence type="ECO:0008006" key="4">
    <source>
        <dbReference type="Google" id="ProtNLM"/>
    </source>
</evidence>
<proteinExistence type="predicted"/>
<keyword evidence="1" id="KW-0812">Transmembrane</keyword>
<name>A0A9D5HB44_9LILI</name>
<dbReference type="Proteomes" id="UP001085076">
    <property type="component" value="Miscellaneous, Linkage group lg06"/>
</dbReference>